<name>A0A6J4TLE1_9ACTN</name>
<reference evidence="1" key="1">
    <citation type="submission" date="2020-02" db="EMBL/GenBank/DDBJ databases">
        <authorList>
            <person name="Meier V. D."/>
        </authorList>
    </citation>
    <scope>NUCLEOTIDE SEQUENCE</scope>
    <source>
        <strain evidence="1">AVDCRST_MAG05</strain>
    </source>
</reference>
<proteinExistence type="predicted"/>
<protein>
    <submittedName>
        <fullName evidence="1">Uncharacterized protein</fullName>
    </submittedName>
</protein>
<accession>A0A6J4TLE1</accession>
<organism evidence="1">
    <name type="scientific">uncultured Rubrobacteraceae bacterium</name>
    <dbReference type="NCBI Taxonomy" id="349277"/>
    <lineage>
        <taxon>Bacteria</taxon>
        <taxon>Bacillati</taxon>
        <taxon>Actinomycetota</taxon>
        <taxon>Rubrobacteria</taxon>
        <taxon>Rubrobacterales</taxon>
        <taxon>Rubrobacteraceae</taxon>
        <taxon>environmental samples</taxon>
    </lineage>
</organism>
<sequence>MMSEQHPAHHGDLWPFVPEFEADLSPGENLDRWREAEAFFAPLSELVESSTNEQLQTVVYSAHNRASEHARLWQERVRELLQENRDAGRLTPFGAVLVPILERAGLTPKTLLIESGRIQEPHALEVLLRQMHGPSTAPKAGYLAGWDEPLGLTPEESSNLSWALLYGDRDAAAPSGYVREDWRELPRAEMFDRVIVAVDGAKAVAEQHGDPAFARHVDEALFPFLEAEQERAKAEGGA</sequence>
<gene>
    <name evidence="1" type="ORF">AVDCRST_MAG05-3933</name>
</gene>
<dbReference type="AlphaFoldDB" id="A0A6J4TLE1"/>
<evidence type="ECO:0000313" key="1">
    <source>
        <dbReference type="EMBL" id="CAA9525519.1"/>
    </source>
</evidence>
<dbReference type="EMBL" id="CADCVM010000435">
    <property type="protein sequence ID" value="CAA9525519.1"/>
    <property type="molecule type" value="Genomic_DNA"/>
</dbReference>